<name>A0A103RTI6_9BURK</name>
<dbReference type="EMBL" id="LOXM01000041">
    <property type="protein sequence ID" value="KVG73572.1"/>
    <property type="molecule type" value="Genomic_DNA"/>
</dbReference>
<proteinExistence type="predicted"/>
<protein>
    <submittedName>
        <fullName evidence="1">Uncharacterized protein</fullName>
    </submittedName>
</protein>
<comment type="caution">
    <text evidence="1">The sequence shown here is derived from an EMBL/GenBank/DDBJ whole genome shotgun (WGS) entry which is preliminary data.</text>
</comment>
<accession>A0A103RTI6</accession>
<reference evidence="1 2" key="1">
    <citation type="submission" date="2015-11" db="EMBL/GenBank/DDBJ databases">
        <title>Expanding the genomic diversity of Burkholderia species for the development of highly accurate diagnostics.</title>
        <authorList>
            <person name="Sahl J."/>
            <person name="Keim P."/>
            <person name="Wagner D."/>
        </authorList>
    </citation>
    <scope>NUCLEOTIDE SEQUENCE [LARGE SCALE GENOMIC DNA]</scope>
    <source>
        <strain evidence="1 2">MSMB2036</strain>
    </source>
</reference>
<evidence type="ECO:0000313" key="1">
    <source>
        <dbReference type="EMBL" id="KVG73572.1"/>
    </source>
</evidence>
<dbReference type="Proteomes" id="UP000064029">
    <property type="component" value="Unassembled WGS sequence"/>
</dbReference>
<organism evidence="1 2">
    <name type="scientific">Burkholderia ubonensis</name>
    <dbReference type="NCBI Taxonomy" id="101571"/>
    <lineage>
        <taxon>Bacteria</taxon>
        <taxon>Pseudomonadati</taxon>
        <taxon>Pseudomonadota</taxon>
        <taxon>Betaproteobacteria</taxon>
        <taxon>Burkholderiales</taxon>
        <taxon>Burkholderiaceae</taxon>
        <taxon>Burkholderia</taxon>
        <taxon>Burkholderia cepacia complex</taxon>
    </lineage>
</organism>
<sequence>MARQYQYEQQRRLSRSQGRQYLVYGTVATSTASTTPRKTVGNKVASTVANSSPGQVWANTRTMVYHCAGDKLYGKTKAGQYVTETTAKAAGDHLAHGKTCS</sequence>
<dbReference type="AlphaFoldDB" id="A0A103RTI6"/>
<evidence type="ECO:0000313" key="2">
    <source>
        <dbReference type="Proteomes" id="UP000064029"/>
    </source>
</evidence>
<gene>
    <name evidence="1" type="ORF">WJ33_16440</name>
</gene>